<keyword evidence="3" id="KW-1185">Reference proteome</keyword>
<evidence type="ECO:0000256" key="1">
    <source>
        <dbReference type="SAM" id="MobiDB-lite"/>
    </source>
</evidence>
<accession>A0AAV5ADN6</accession>
<feature type="region of interest" description="Disordered" evidence="1">
    <location>
        <begin position="1"/>
        <end position="152"/>
    </location>
</feature>
<comment type="caution">
    <text evidence="2">The sequence shown here is derived from an EMBL/GenBank/DDBJ whole genome shotgun (WGS) entry which is preliminary data.</text>
</comment>
<evidence type="ECO:0000313" key="2">
    <source>
        <dbReference type="EMBL" id="GJJ12736.1"/>
    </source>
</evidence>
<dbReference type="CDD" id="cd19757">
    <property type="entry name" value="Bbox1"/>
    <property type="match status" value="1"/>
</dbReference>
<evidence type="ECO:0008006" key="4">
    <source>
        <dbReference type="Google" id="ProtNLM"/>
    </source>
</evidence>
<feature type="compositionally biased region" description="Pro residues" evidence="1">
    <location>
        <begin position="54"/>
        <end position="64"/>
    </location>
</feature>
<dbReference type="SUPFAM" id="SSF57850">
    <property type="entry name" value="RING/U-box"/>
    <property type="match status" value="1"/>
</dbReference>
<reference evidence="2" key="1">
    <citation type="submission" date="2021-10" db="EMBL/GenBank/DDBJ databases">
        <title>De novo Genome Assembly of Clathrus columnatus (Basidiomycota, Fungi) Using Illumina and Nanopore Sequence Data.</title>
        <authorList>
            <person name="Ogiso-Tanaka E."/>
            <person name="Itagaki H."/>
            <person name="Hosoya T."/>
            <person name="Hosaka K."/>
        </authorList>
    </citation>
    <scope>NUCLEOTIDE SEQUENCE</scope>
    <source>
        <strain evidence="2">MO-923</strain>
    </source>
</reference>
<evidence type="ECO:0000313" key="3">
    <source>
        <dbReference type="Proteomes" id="UP001050691"/>
    </source>
</evidence>
<feature type="compositionally biased region" description="Polar residues" evidence="1">
    <location>
        <begin position="24"/>
        <end position="43"/>
    </location>
</feature>
<dbReference type="InterPro" id="IPR018247">
    <property type="entry name" value="EF_Hand_1_Ca_BS"/>
</dbReference>
<sequence length="1324" mass="150030">MPMPKLLKRFSEKNLTKRARSATEDPQTPNRPRTSNGKHSPSPLSDVPARALSYPPPDYFPPLPVKDESLIKSLRSRSPTPIARTAEPKSTSPEPFSSASRSESSNEDGKDTMKHSSVPNEESIKSIPITIVSPASPIAQESSSPPTTTPDKETVISNELAATKEPSAKDDLLLTETWSVLKSAPSAGGSSILETTGASVKAVITYIEHLNNPPLLLTENTLTTVQQAGSNHKPMLSAIKTAVQSTVTVQTLEQNVNRYLDGSPAFLKALDEIGKIHPFVQVAVLAFKARAVWTLEMTRRGNDKKVIALYVEMRDMMKVLLQLQDVKDVDVKAPDGTTMEARLQGLSHTTANDIKACANLCDTYTKKKLVVKVLNSTSWESRLIQYVDLFTKRKTEFQFALTIHTASGVDTANQKIDGLRTVNDDINQKMDMILVLFQRFVTPEQRKIAALVDKKGGPVACQQNMKVLRELAELEPKSIGPAHGGQFGSQTTRPNTVPKSDFDDLLEDLTTSIDDSLKENFTTFQRKFEIQQRQLKEELTLVVQRESDRVIGALTSGPHDKILDKDVFELWKEMNWRGSIKSRHFVLALRDYFHEKWGFNETPTDVTDQISSDGAPPKSALQRRQADEWALVYLNVVRLQPVTEAFDDDGSGFVTTAEVNAFTSARPLGWSLPHWIAYWAAGWEQTMVEYVDKIRDILDKMFSILPNIKMENQGPVNQYLRGVYSGVWSLQQAVNYYPRNYALQARFASYVESEETRLRERLEEIAYDIDASDTLALVTGPGRLERDALDTFYWVFDAVTARVKTLQSSFKQQKLDVTQQFKNFAHGLYGYWFDNETLWAPSKIRAMDIPEYPYNDYLEDSPPNDTVCNYPLDTTDIDYAIYDIHHNNPEPEPNEKYSPALNSVLGTWNGYIFNGAVTTSGMIIFILYPKNSEANTGEFMASGRSNSTEWSLVGSCKTTDDPNVIGITLVRKFPNRYAPQEWEGQIDLERGTFSGQLKGVSQENWSQAYSFFFSRRSADVLCFRPAPVTLGARENKPSLLWRFAINAVINRVRQESWHWSYFAERRKTRKRFIELFIRNDSFGKPLNEVELEEFRGLLLRMCATDSRYYHSLALHEIRVTVTHGAYCDNCSGMIGGPRVICLVCQAKDSWNSVDLCEDPECLLTKVTRSDLPRPHLPTHDMLKIRRALHIRNVGNRERQAQRALNACRKYMDERKWCQGKEDDDHPTCVLCHDKVTIPCWYCVDCEDDTFICDSCDQKDSQAWDNYKGPHVPHLHDLVRCKVFVEDTEMTVDDRLMSMEGRMAKIESLLERLIAQQSTDVSLKK</sequence>
<proteinExistence type="predicted"/>
<dbReference type="PROSITE" id="PS00018">
    <property type="entry name" value="EF_HAND_1"/>
    <property type="match status" value="1"/>
</dbReference>
<protein>
    <recommendedName>
        <fullName evidence="4">EF-hand domain-containing protein</fullName>
    </recommendedName>
</protein>
<dbReference type="Proteomes" id="UP001050691">
    <property type="component" value="Unassembled WGS sequence"/>
</dbReference>
<organism evidence="2 3">
    <name type="scientific">Clathrus columnatus</name>
    <dbReference type="NCBI Taxonomy" id="1419009"/>
    <lineage>
        <taxon>Eukaryota</taxon>
        <taxon>Fungi</taxon>
        <taxon>Dikarya</taxon>
        <taxon>Basidiomycota</taxon>
        <taxon>Agaricomycotina</taxon>
        <taxon>Agaricomycetes</taxon>
        <taxon>Phallomycetidae</taxon>
        <taxon>Phallales</taxon>
        <taxon>Clathraceae</taxon>
        <taxon>Clathrus</taxon>
    </lineage>
</organism>
<dbReference type="EMBL" id="BPWL01000007">
    <property type="protein sequence ID" value="GJJ12736.1"/>
    <property type="molecule type" value="Genomic_DNA"/>
</dbReference>
<name>A0AAV5ADN6_9AGAM</name>
<feature type="compositionally biased region" description="Low complexity" evidence="1">
    <location>
        <begin position="90"/>
        <end position="103"/>
    </location>
</feature>
<gene>
    <name evidence="2" type="ORF">Clacol_006981</name>
</gene>